<dbReference type="OMA" id="NSEIHAN"/>
<feature type="region of interest" description="Disordered" evidence="1">
    <location>
        <begin position="625"/>
        <end position="662"/>
    </location>
</feature>
<evidence type="ECO:0000313" key="3">
    <source>
        <dbReference type="Proteomes" id="UP000037923"/>
    </source>
</evidence>
<feature type="compositionally biased region" description="Basic and acidic residues" evidence="1">
    <location>
        <begin position="208"/>
        <end position="217"/>
    </location>
</feature>
<dbReference type="RefSeq" id="XP_015658617.1">
    <property type="nucleotide sequence ID" value="XM_015803101.1"/>
</dbReference>
<gene>
    <name evidence="2" type="ORF">ABB37_05160</name>
</gene>
<dbReference type="Proteomes" id="UP000037923">
    <property type="component" value="Unassembled WGS sequence"/>
</dbReference>
<dbReference type="AlphaFoldDB" id="A0A0N0VF49"/>
<feature type="compositionally biased region" description="Low complexity" evidence="1">
    <location>
        <begin position="95"/>
        <end position="124"/>
    </location>
</feature>
<dbReference type="VEuPathDB" id="TriTrypDB:LpyrH10_09_2600"/>
<feature type="region of interest" description="Disordered" evidence="1">
    <location>
        <begin position="870"/>
        <end position="930"/>
    </location>
</feature>
<feature type="region of interest" description="Disordered" evidence="1">
    <location>
        <begin position="248"/>
        <end position="447"/>
    </location>
</feature>
<dbReference type="EMBL" id="LGTL01000009">
    <property type="protein sequence ID" value="KPA80178.1"/>
    <property type="molecule type" value="Genomic_DNA"/>
</dbReference>
<feature type="compositionally biased region" description="Low complexity" evidence="1">
    <location>
        <begin position="254"/>
        <end position="277"/>
    </location>
</feature>
<organism evidence="2 3">
    <name type="scientific">Leptomonas pyrrhocoris</name>
    <name type="common">Firebug parasite</name>
    <dbReference type="NCBI Taxonomy" id="157538"/>
    <lineage>
        <taxon>Eukaryota</taxon>
        <taxon>Discoba</taxon>
        <taxon>Euglenozoa</taxon>
        <taxon>Kinetoplastea</taxon>
        <taxon>Metakinetoplastina</taxon>
        <taxon>Trypanosomatida</taxon>
        <taxon>Trypanosomatidae</taxon>
        <taxon>Leishmaniinae</taxon>
        <taxon>Leptomonas</taxon>
    </lineage>
</organism>
<feature type="compositionally biased region" description="Low complexity" evidence="1">
    <location>
        <begin position="920"/>
        <end position="930"/>
    </location>
</feature>
<protein>
    <submittedName>
        <fullName evidence="2">Uncharacterized protein</fullName>
    </submittedName>
</protein>
<feature type="compositionally biased region" description="Polar residues" evidence="1">
    <location>
        <begin position="125"/>
        <end position="134"/>
    </location>
</feature>
<feature type="region of interest" description="Disordered" evidence="1">
    <location>
        <begin position="475"/>
        <end position="497"/>
    </location>
</feature>
<feature type="compositionally biased region" description="Low complexity" evidence="1">
    <location>
        <begin position="475"/>
        <end position="487"/>
    </location>
</feature>
<name>A0A0N0VF49_LEPPY</name>
<comment type="caution">
    <text evidence="2">The sequence shown here is derived from an EMBL/GenBank/DDBJ whole genome shotgun (WGS) entry which is preliminary data.</text>
</comment>
<feature type="region of interest" description="Disordered" evidence="1">
    <location>
        <begin position="41"/>
        <end position="236"/>
    </location>
</feature>
<sequence>MDSGKRRQYVAPSIGGASVPKTAAAAAAEAAAKRLISLRRTAVAQQQQDQPEQHGALSGTSSPHISQSFPSADTVNGTTAARSYATLVRPGDGRAPSLEASSSSQASPQCSSASVSPSYSGAPPQQEQPFSPNSLRFLHEGVSDARAAAAAAARRQEYRSFPQMPPDPTAARVRAAAAAAAMSTTAATSPPPAHVNGEQFNSNAGENRAFELPRPESFRAAGHPSSSVAAAAAAAAAAAYMRARGGHLVAPADPNSRTSPTPSSASSPAPTLPQPLSVHDQRPETTGPAAPFARPAPNSSFPSALALCGSTATQRLPARWSPSKREREDSDGTGEPEKTEGVHQRTRQTPKADPSAARQEVGVSKGKDNSADEGSRSSSSASASSASSSSSLATSRDATAATHPTDTSVRHHNGHHPLEVIAAPRLHDSKSETSGADVVASSTGPWGGLERVDPLRMVVPARSLAAVVQRVTTTTTAARAAAPAPSAAERDDEESENIVGTLCLETDTGTAATNEGDWAVRQAAESEKKEAAEEEHSELIRLRAILDVRDHESLERRATKAATLPPPPADFVLDLLQQLPASPRRAVYSCDDCPCTATEGINEEFHDCVQHLMTRIVLRRDGRAGDAAADGNMSPAPSTDATADHVKPAQQRHPRRPDEVTRNMPSDVRDVVAYARFVVQQRQQLQQGHSTIVFANTSSTTAGRGTFASQKETCEEDAMAAAHPQLGSLKAFVEAKLYLMQSTSANPESTPIGQQGEENIASPAGELGGSGGRLAASLGAAHQHFVDVARAASSTRQEKAEAAQQAEQRLATSALSWRETFQTFLQPDRNRLENLSSLDGSWQHLLDRQGASGDVLQRLQQLLLPRDASSANSLRCGQQQQQQQWEWGKMSKKKRKRGRGRAQACQDGRSGGLELPLPPFDSSFPLPMDE</sequence>
<dbReference type="GeneID" id="26905450"/>
<feature type="compositionally biased region" description="Low complexity" evidence="1">
    <location>
        <begin position="376"/>
        <end position="401"/>
    </location>
</feature>
<dbReference type="OrthoDB" id="267534at2759"/>
<accession>A0A0N0VF49</accession>
<feature type="compositionally biased region" description="Polar residues" evidence="1">
    <location>
        <begin position="58"/>
        <end position="81"/>
    </location>
</feature>
<reference evidence="2 3" key="1">
    <citation type="submission" date="2015-07" db="EMBL/GenBank/DDBJ databases">
        <title>High-quality genome of monoxenous trypanosomatid Leptomonas pyrrhocoris.</title>
        <authorList>
            <person name="Flegontov P."/>
            <person name="Butenko A."/>
            <person name="Firsov S."/>
            <person name="Vlcek C."/>
            <person name="Logacheva M.D."/>
            <person name="Field M."/>
            <person name="Filatov D."/>
            <person name="Flegontova O."/>
            <person name="Gerasimov E."/>
            <person name="Jackson A.P."/>
            <person name="Kelly S."/>
            <person name="Opperdoes F."/>
            <person name="O'Reilly A."/>
            <person name="Votypka J."/>
            <person name="Yurchenko V."/>
            <person name="Lukes J."/>
        </authorList>
    </citation>
    <scope>NUCLEOTIDE SEQUENCE [LARGE SCALE GENOMIC DNA]</scope>
    <source>
        <strain evidence="2">H10</strain>
    </source>
</reference>
<keyword evidence="3" id="KW-1185">Reference proteome</keyword>
<proteinExistence type="predicted"/>
<feature type="compositionally biased region" description="Low complexity" evidence="1">
    <location>
        <begin position="169"/>
        <end position="188"/>
    </location>
</feature>
<feature type="compositionally biased region" description="Basic and acidic residues" evidence="1">
    <location>
        <begin position="365"/>
        <end position="375"/>
    </location>
</feature>
<feature type="compositionally biased region" description="Basic residues" evidence="1">
    <location>
        <begin position="890"/>
        <end position="900"/>
    </location>
</feature>
<evidence type="ECO:0000256" key="1">
    <source>
        <dbReference type="SAM" id="MobiDB-lite"/>
    </source>
</evidence>
<evidence type="ECO:0000313" key="2">
    <source>
        <dbReference type="EMBL" id="KPA80178.1"/>
    </source>
</evidence>
<feature type="compositionally biased region" description="Basic and acidic residues" evidence="1">
    <location>
        <begin position="323"/>
        <end position="343"/>
    </location>
</feature>
<feature type="region of interest" description="Disordered" evidence="1">
    <location>
        <begin position="1"/>
        <end position="20"/>
    </location>
</feature>